<dbReference type="EMBL" id="FNNO01000002">
    <property type="protein sequence ID" value="SDW38021.1"/>
    <property type="molecule type" value="Genomic_DNA"/>
</dbReference>
<name>A0A8X8LE09_9BACT</name>
<accession>A0A8X8LE09</accession>
<dbReference type="AlphaFoldDB" id="A0A8X8LE09"/>
<evidence type="ECO:0000313" key="3">
    <source>
        <dbReference type="Proteomes" id="UP000198711"/>
    </source>
</evidence>
<dbReference type="Pfam" id="PF14100">
    <property type="entry name" value="DUF6807"/>
    <property type="match status" value="1"/>
</dbReference>
<organism evidence="2 3">
    <name type="scientific">Hydrobacter penzbergensis</name>
    <dbReference type="NCBI Taxonomy" id="1235997"/>
    <lineage>
        <taxon>Bacteria</taxon>
        <taxon>Pseudomonadati</taxon>
        <taxon>Bacteroidota</taxon>
        <taxon>Chitinophagia</taxon>
        <taxon>Chitinophagales</taxon>
        <taxon>Chitinophagaceae</taxon>
        <taxon>Hydrobacter</taxon>
    </lineage>
</organism>
<keyword evidence="1" id="KW-0732">Signal</keyword>
<sequence>MFKTISYKCLLAGVLSWSLLQSTAQSRQAVITVQPDAAQRKVVITADGKPFTSFVYTDTIEKPVLYPIYAGNGQTITRGFPWKPEPNDPTDHPHHLGLWFNYERVNGLDFWNNSFAIAAEKKVHYGWIKTNEVVSTESGKQGKLVYTARWVNQQQDVLLNEKTTYLFSQENNERIIDRITELTAVQDVAFPDSKDGLLGLRVAHELELPITQTKEYKDAQGNVTKVSATKDATVTGNYLTSAGKEGDAAWATRGEWCMLYGKKGNDTISIVIMDHPGNPGYPTYWHARNYGLFAANPLGQKVFSEGKENLNFRLRKGQTTTFRYRIVIAAEKTRLAQPAIEQLRRSFIK</sequence>
<gene>
    <name evidence="2" type="ORF">SAMN05444410_102161</name>
</gene>
<proteinExistence type="predicted"/>
<feature type="signal peptide" evidence="1">
    <location>
        <begin position="1"/>
        <end position="24"/>
    </location>
</feature>
<keyword evidence="3" id="KW-1185">Reference proteome</keyword>
<dbReference type="InterPro" id="IPR029475">
    <property type="entry name" value="DUF6807"/>
</dbReference>
<dbReference type="Proteomes" id="UP000198711">
    <property type="component" value="Unassembled WGS sequence"/>
</dbReference>
<evidence type="ECO:0000313" key="2">
    <source>
        <dbReference type="EMBL" id="SDW38021.1"/>
    </source>
</evidence>
<evidence type="ECO:0000256" key="1">
    <source>
        <dbReference type="SAM" id="SignalP"/>
    </source>
</evidence>
<dbReference type="RefSeq" id="WP_092722263.1">
    <property type="nucleotide sequence ID" value="NZ_FNNO01000002.1"/>
</dbReference>
<reference evidence="2 3" key="1">
    <citation type="submission" date="2016-10" db="EMBL/GenBank/DDBJ databases">
        <authorList>
            <person name="Varghese N."/>
            <person name="Submissions S."/>
        </authorList>
    </citation>
    <scope>NUCLEOTIDE SEQUENCE [LARGE SCALE GENOMIC DNA]</scope>
    <source>
        <strain evidence="2 3">DSM 25353</strain>
    </source>
</reference>
<protein>
    <submittedName>
        <fullName evidence="2">Methane oxygenase PmoA</fullName>
    </submittedName>
</protein>
<feature type="chain" id="PRO_5036470462" evidence="1">
    <location>
        <begin position="25"/>
        <end position="349"/>
    </location>
</feature>
<comment type="caution">
    <text evidence="2">The sequence shown here is derived from an EMBL/GenBank/DDBJ whole genome shotgun (WGS) entry which is preliminary data.</text>
</comment>